<dbReference type="AlphaFoldDB" id="A0A7J5C1J3"/>
<keyword evidence="2" id="KW-0012">Acyltransferase</keyword>
<organism evidence="4 5">
    <name type="scientific">Pseudoclavibacter chungangensis</name>
    <dbReference type="NCBI Taxonomy" id="587635"/>
    <lineage>
        <taxon>Bacteria</taxon>
        <taxon>Bacillati</taxon>
        <taxon>Actinomycetota</taxon>
        <taxon>Actinomycetes</taxon>
        <taxon>Micrococcales</taxon>
        <taxon>Microbacteriaceae</taxon>
        <taxon>Pseudoclavibacter</taxon>
    </lineage>
</organism>
<accession>A0A7J5C1J3</accession>
<evidence type="ECO:0000256" key="1">
    <source>
        <dbReference type="ARBA" id="ARBA00022679"/>
    </source>
</evidence>
<dbReference type="InterPro" id="IPR016181">
    <property type="entry name" value="Acyl_CoA_acyltransferase"/>
</dbReference>
<dbReference type="CDD" id="cd04301">
    <property type="entry name" value="NAT_SF"/>
    <property type="match status" value="2"/>
</dbReference>
<proteinExistence type="predicted"/>
<evidence type="ECO:0000313" key="5">
    <source>
        <dbReference type="Proteomes" id="UP000467240"/>
    </source>
</evidence>
<evidence type="ECO:0000313" key="4">
    <source>
        <dbReference type="EMBL" id="KAB1659612.1"/>
    </source>
</evidence>
<dbReference type="RefSeq" id="WP_158039778.1">
    <property type="nucleotide sequence ID" value="NZ_JACCFV010000001.1"/>
</dbReference>
<dbReference type="GO" id="GO:0016747">
    <property type="term" value="F:acyltransferase activity, transferring groups other than amino-acyl groups"/>
    <property type="evidence" value="ECO:0007669"/>
    <property type="project" value="InterPro"/>
</dbReference>
<evidence type="ECO:0000256" key="2">
    <source>
        <dbReference type="ARBA" id="ARBA00023315"/>
    </source>
</evidence>
<dbReference type="SUPFAM" id="SSF55729">
    <property type="entry name" value="Acyl-CoA N-acyltransferases (Nat)"/>
    <property type="match status" value="2"/>
</dbReference>
<sequence length="421" mass="44237">MNDVAPGIPLTIVEVPPPTFRSRAAAAESIDGGPRLIELLAEAENALRRGEYGAAALQTDAAEVSALWALATHWRRRSVIALSGDAVVGLATVRVPLRESLDSARIRIGVASNAREHGIGGALIDVAERIAREEGRTRLRLRAPHVAGVPFDPSAGWIESPDGVGRVPAAAASSRFLTHHGWSLAGVERVSALDLQSGAASQTEALDAQIAAALAAIEPEYALHVWSGPTPPEWLGGVANLSADLPGDAPTGHAAAGESSWDVNRVASNDVRIAAANRTALVVGVEHVPTGTLVAFSELHLWRDHPNRPALQGLTIVHPEHRGRRLGLLTKARLVRELRERAPECPGIVTWSPESDARLVSLGERLGFRPIGVEGVWTKTLEPLPEEPETDEAAVTDAATAADVAAVTDEPAAAGTPTATD</sequence>
<feature type="domain" description="N-acetyltransferase" evidence="3">
    <location>
        <begin position="35"/>
        <end position="209"/>
    </location>
</feature>
<dbReference type="PANTHER" id="PTHR43877">
    <property type="entry name" value="AMINOALKYLPHOSPHONATE N-ACETYLTRANSFERASE-RELATED-RELATED"/>
    <property type="match status" value="1"/>
</dbReference>
<dbReference type="EMBL" id="WBJZ01000005">
    <property type="protein sequence ID" value="KAB1659612.1"/>
    <property type="molecule type" value="Genomic_DNA"/>
</dbReference>
<dbReference type="Gene3D" id="3.40.630.30">
    <property type="match status" value="1"/>
</dbReference>
<keyword evidence="1 4" id="KW-0808">Transferase</keyword>
<dbReference type="Pfam" id="PF00583">
    <property type="entry name" value="Acetyltransf_1"/>
    <property type="match status" value="1"/>
</dbReference>
<comment type="caution">
    <text evidence="4">The sequence shown here is derived from an EMBL/GenBank/DDBJ whole genome shotgun (WGS) entry which is preliminary data.</text>
</comment>
<evidence type="ECO:0000259" key="3">
    <source>
        <dbReference type="PROSITE" id="PS51186"/>
    </source>
</evidence>
<keyword evidence="5" id="KW-1185">Reference proteome</keyword>
<dbReference type="PROSITE" id="PS51186">
    <property type="entry name" value="GNAT"/>
    <property type="match status" value="1"/>
</dbReference>
<dbReference type="OrthoDB" id="4119890at2"/>
<dbReference type="InterPro" id="IPR000182">
    <property type="entry name" value="GNAT_dom"/>
</dbReference>
<protein>
    <submittedName>
        <fullName evidence="4">GNAT family N-acetyltransferase</fullName>
    </submittedName>
</protein>
<name>A0A7J5C1J3_9MICO</name>
<dbReference type="InterPro" id="IPR050832">
    <property type="entry name" value="Bact_Acetyltransf"/>
</dbReference>
<dbReference type="Proteomes" id="UP000467240">
    <property type="component" value="Unassembled WGS sequence"/>
</dbReference>
<gene>
    <name evidence="4" type="ORF">F8O01_04910</name>
</gene>
<reference evidence="4 5" key="1">
    <citation type="submission" date="2019-09" db="EMBL/GenBank/DDBJ databases">
        <title>Phylogeny of genus Pseudoclavibacter and closely related genus.</title>
        <authorList>
            <person name="Li Y."/>
        </authorList>
    </citation>
    <scope>NUCLEOTIDE SEQUENCE [LARGE SCALE GENOMIC DNA]</scope>
    <source>
        <strain evidence="4 5">DSM 23821</strain>
    </source>
</reference>